<comment type="caution">
    <text evidence="1">The sequence shown here is derived from an EMBL/GenBank/DDBJ whole genome shotgun (WGS) entry which is preliminary data.</text>
</comment>
<dbReference type="AlphaFoldDB" id="A0AAV1QW66"/>
<evidence type="ECO:0000313" key="1">
    <source>
        <dbReference type="EMBL" id="CAK7325020.1"/>
    </source>
</evidence>
<proteinExistence type="predicted"/>
<keyword evidence="2" id="KW-1185">Reference proteome</keyword>
<gene>
    <name evidence="1" type="ORF">DCAF_LOCUS2692</name>
</gene>
<organism evidence="1 2">
    <name type="scientific">Dovyalis caffra</name>
    <dbReference type="NCBI Taxonomy" id="77055"/>
    <lineage>
        <taxon>Eukaryota</taxon>
        <taxon>Viridiplantae</taxon>
        <taxon>Streptophyta</taxon>
        <taxon>Embryophyta</taxon>
        <taxon>Tracheophyta</taxon>
        <taxon>Spermatophyta</taxon>
        <taxon>Magnoliopsida</taxon>
        <taxon>eudicotyledons</taxon>
        <taxon>Gunneridae</taxon>
        <taxon>Pentapetalae</taxon>
        <taxon>rosids</taxon>
        <taxon>fabids</taxon>
        <taxon>Malpighiales</taxon>
        <taxon>Salicaceae</taxon>
        <taxon>Flacourtieae</taxon>
        <taxon>Dovyalis</taxon>
    </lineage>
</organism>
<dbReference type="EMBL" id="CAWUPB010000816">
    <property type="protein sequence ID" value="CAK7325020.1"/>
    <property type="molecule type" value="Genomic_DNA"/>
</dbReference>
<protein>
    <submittedName>
        <fullName evidence="1">Uncharacterized protein</fullName>
    </submittedName>
</protein>
<dbReference type="Proteomes" id="UP001314170">
    <property type="component" value="Unassembled WGS sequence"/>
</dbReference>
<evidence type="ECO:0000313" key="2">
    <source>
        <dbReference type="Proteomes" id="UP001314170"/>
    </source>
</evidence>
<sequence>MTVRSKLAIFKADYAAAESDQKQKRGSGQFVDLGRINVPFGDTVGVANNGHETVPSFTTFQFDSRKKRPDFGVSIFLSRSRIYDDDNDAAGLPNVPSN</sequence>
<name>A0AAV1QW66_9ROSI</name>
<reference evidence="1 2" key="1">
    <citation type="submission" date="2024-01" db="EMBL/GenBank/DDBJ databases">
        <authorList>
            <person name="Waweru B."/>
        </authorList>
    </citation>
    <scope>NUCLEOTIDE SEQUENCE [LARGE SCALE GENOMIC DNA]</scope>
</reference>
<accession>A0AAV1QW66</accession>